<dbReference type="Pfam" id="PF00355">
    <property type="entry name" value="Rieske"/>
    <property type="match status" value="1"/>
</dbReference>
<dbReference type="GO" id="GO:0046872">
    <property type="term" value="F:metal ion binding"/>
    <property type="evidence" value="ECO:0007669"/>
    <property type="project" value="UniProtKB-KW"/>
</dbReference>
<evidence type="ECO:0000256" key="1">
    <source>
        <dbReference type="ARBA" id="ARBA00022714"/>
    </source>
</evidence>
<dbReference type="RefSeq" id="WP_010314910.1">
    <property type="nucleotide sequence ID" value="NZ_CP061007.1"/>
</dbReference>
<dbReference type="InterPro" id="IPR036922">
    <property type="entry name" value="Rieske_2Fe-2S_sf"/>
</dbReference>
<evidence type="ECO:0000259" key="5">
    <source>
        <dbReference type="PROSITE" id="PS51296"/>
    </source>
</evidence>
<dbReference type="GO" id="GO:0051213">
    <property type="term" value="F:dioxygenase activity"/>
    <property type="evidence" value="ECO:0007669"/>
    <property type="project" value="UniProtKB-KW"/>
</dbReference>
<dbReference type="GO" id="GO:0004497">
    <property type="term" value="F:monooxygenase activity"/>
    <property type="evidence" value="ECO:0007669"/>
    <property type="project" value="UniProtKB-ARBA"/>
</dbReference>
<evidence type="ECO:0000256" key="4">
    <source>
        <dbReference type="ARBA" id="ARBA00023014"/>
    </source>
</evidence>
<protein>
    <submittedName>
        <fullName evidence="6">3-phenylpropionate/trans-cinnamate dioxygenase ferredoxin subunit</fullName>
    </submittedName>
</protein>
<name>A0A2N3Y0R5_SACSN</name>
<feature type="domain" description="Rieske" evidence="5">
    <location>
        <begin position="19"/>
        <end position="129"/>
    </location>
</feature>
<accession>A0A2N3Y0R5</accession>
<keyword evidence="1" id="KW-0001">2Fe-2S</keyword>
<dbReference type="SUPFAM" id="SSF50022">
    <property type="entry name" value="ISP domain"/>
    <property type="match status" value="1"/>
</dbReference>
<dbReference type="PROSITE" id="PS51296">
    <property type="entry name" value="RIESKE"/>
    <property type="match status" value="1"/>
</dbReference>
<reference evidence="6" key="1">
    <citation type="submission" date="2017-12" db="EMBL/GenBank/DDBJ databases">
        <title>Sequencing the genomes of 1000 Actinobacteria strains.</title>
        <authorList>
            <person name="Klenk H.-P."/>
        </authorList>
    </citation>
    <scope>NUCLEOTIDE SEQUENCE [LARGE SCALE GENOMIC DNA]</scope>
    <source>
        <strain evidence="6">DSM 44228</strain>
    </source>
</reference>
<keyword evidence="4" id="KW-0411">Iron-sulfur</keyword>
<dbReference type="PANTHER" id="PTHR21496">
    <property type="entry name" value="FERREDOXIN-RELATED"/>
    <property type="match status" value="1"/>
</dbReference>
<keyword evidence="7" id="KW-1185">Reference proteome</keyword>
<dbReference type="AlphaFoldDB" id="A0A2N3Y0R5"/>
<comment type="caution">
    <text evidence="6">The sequence shown here is derived from an EMBL/GenBank/DDBJ whole genome shotgun (WGS) entry which is preliminary data.</text>
</comment>
<evidence type="ECO:0000313" key="6">
    <source>
        <dbReference type="EMBL" id="PKW16509.1"/>
    </source>
</evidence>
<keyword evidence="3" id="KW-0408">Iron</keyword>
<proteinExistence type="predicted"/>
<dbReference type="OrthoDB" id="9795104at2"/>
<dbReference type="InterPro" id="IPR017941">
    <property type="entry name" value="Rieske_2Fe-2S"/>
</dbReference>
<keyword evidence="2" id="KW-0479">Metal-binding</keyword>
<organism evidence="6 7">
    <name type="scientific">Saccharopolyspora spinosa</name>
    <dbReference type="NCBI Taxonomy" id="60894"/>
    <lineage>
        <taxon>Bacteria</taxon>
        <taxon>Bacillati</taxon>
        <taxon>Actinomycetota</taxon>
        <taxon>Actinomycetes</taxon>
        <taxon>Pseudonocardiales</taxon>
        <taxon>Pseudonocardiaceae</taxon>
        <taxon>Saccharopolyspora</taxon>
    </lineage>
</organism>
<dbReference type="GO" id="GO:0051537">
    <property type="term" value="F:2 iron, 2 sulfur cluster binding"/>
    <property type="evidence" value="ECO:0007669"/>
    <property type="project" value="UniProtKB-KW"/>
</dbReference>
<evidence type="ECO:0000313" key="7">
    <source>
        <dbReference type="Proteomes" id="UP000233786"/>
    </source>
</evidence>
<keyword evidence="6" id="KW-0223">Dioxygenase</keyword>
<dbReference type="Proteomes" id="UP000233786">
    <property type="component" value="Unassembled WGS sequence"/>
</dbReference>
<sequence>MTTAETRSATTPARHANRFVVARVDEIPPGDRRIVDVGGRQVGVYNVGGRFYAMLNRCPHLAGPLCEGQVVNAVESSVPGDVRLEESRTYVTCPWHNWEFDVETGQSYWNPRLRARPLPVGVEGGAEIEAAVQRGEIDRLPGPFQAEMVPVSVESDYVVLSLRPARGGNR</sequence>
<evidence type="ECO:0000256" key="2">
    <source>
        <dbReference type="ARBA" id="ARBA00022723"/>
    </source>
</evidence>
<evidence type="ECO:0000256" key="3">
    <source>
        <dbReference type="ARBA" id="ARBA00023004"/>
    </source>
</evidence>
<dbReference type="Gene3D" id="2.102.10.10">
    <property type="entry name" value="Rieske [2Fe-2S] iron-sulphur domain"/>
    <property type="match status" value="1"/>
</dbReference>
<dbReference type="PANTHER" id="PTHR21496:SF23">
    <property type="entry name" value="3-PHENYLPROPIONATE_CINNAMIC ACID DIOXYGENASE FERREDOXIN SUBUNIT"/>
    <property type="match status" value="1"/>
</dbReference>
<keyword evidence="6" id="KW-0560">Oxidoreductase</keyword>
<dbReference type="GO" id="GO:0016705">
    <property type="term" value="F:oxidoreductase activity, acting on paired donors, with incorporation or reduction of molecular oxygen"/>
    <property type="evidence" value="ECO:0007669"/>
    <property type="project" value="UniProtKB-ARBA"/>
</dbReference>
<gene>
    <name evidence="6" type="ORF">A8926_4348</name>
</gene>
<dbReference type="STRING" id="994479.GCA_000194155_07296"/>
<dbReference type="EMBL" id="PJNB01000001">
    <property type="protein sequence ID" value="PKW16509.1"/>
    <property type="molecule type" value="Genomic_DNA"/>
</dbReference>